<dbReference type="FunFam" id="3.40.50.720:FF:000084">
    <property type="entry name" value="Short-chain dehydrogenase reductase"/>
    <property type="match status" value="1"/>
</dbReference>
<dbReference type="InterPro" id="IPR036291">
    <property type="entry name" value="NAD(P)-bd_dom_sf"/>
</dbReference>
<gene>
    <name evidence="3" type="ORF">SAMN02745189_01762</name>
</gene>
<organism evidence="3 4">
    <name type="scientific">Lacicoccus alkaliphilus DSM 16010</name>
    <dbReference type="NCBI Taxonomy" id="1123231"/>
    <lineage>
        <taxon>Bacteria</taxon>
        <taxon>Bacillati</taxon>
        <taxon>Bacillota</taxon>
        <taxon>Bacilli</taxon>
        <taxon>Bacillales</taxon>
        <taxon>Salinicoccaceae</taxon>
        <taxon>Lacicoccus</taxon>
    </lineage>
</organism>
<dbReference type="InterPro" id="IPR050259">
    <property type="entry name" value="SDR"/>
</dbReference>
<reference evidence="3 4" key="1">
    <citation type="submission" date="2016-11" db="EMBL/GenBank/DDBJ databases">
        <authorList>
            <person name="Jaros S."/>
            <person name="Januszkiewicz K."/>
            <person name="Wedrychowicz H."/>
        </authorList>
    </citation>
    <scope>NUCLEOTIDE SEQUENCE [LARGE SCALE GENOMIC DNA]</scope>
    <source>
        <strain evidence="3 4">DSM 16010</strain>
    </source>
</reference>
<dbReference type="OrthoDB" id="9803333at2"/>
<dbReference type="GO" id="GO:0008206">
    <property type="term" value="P:bile acid metabolic process"/>
    <property type="evidence" value="ECO:0007669"/>
    <property type="project" value="UniProtKB-ARBA"/>
</dbReference>
<comment type="similarity">
    <text evidence="1">Belongs to the short-chain dehydrogenases/reductases (SDR) family.</text>
</comment>
<dbReference type="STRING" id="1123231.SAMN02745189_01762"/>
<proteinExistence type="inferred from homology"/>
<name>A0A1M7H0Y1_9BACL</name>
<dbReference type="PANTHER" id="PTHR42879">
    <property type="entry name" value="3-OXOACYL-(ACYL-CARRIER-PROTEIN) REDUCTASE"/>
    <property type="match status" value="1"/>
</dbReference>
<accession>A0A1M7H0Y1</accession>
<dbReference type="InterPro" id="IPR002347">
    <property type="entry name" value="SDR_fam"/>
</dbReference>
<evidence type="ECO:0000256" key="1">
    <source>
        <dbReference type="ARBA" id="ARBA00006484"/>
    </source>
</evidence>
<dbReference type="AlphaFoldDB" id="A0A1M7H0Y1"/>
<dbReference type="SUPFAM" id="SSF51735">
    <property type="entry name" value="NAD(P)-binding Rossmann-fold domains"/>
    <property type="match status" value="1"/>
</dbReference>
<dbReference type="Gene3D" id="3.40.50.720">
    <property type="entry name" value="NAD(P)-binding Rossmann-like Domain"/>
    <property type="match status" value="1"/>
</dbReference>
<dbReference type="PROSITE" id="PS00061">
    <property type="entry name" value="ADH_SHORT"/>
    <property type="match status" value="1"/>
</dbReference>
<dbReference type="PRINTS" id="PR00081">
    <property type="entry name" value="GDHRDH"/>
</dbReference>
<dbReference type="InterPro" id="IPR020904">
    <property type="entry name" value="Sc_DH/Rdtase_CS"/>
</dbReference>
<evidence type="ECO:0000256" key="2">
    <source>
        <dbReference type="ARBA" id="ARBA00023002"/>
    </source>
</evidence>
<keyword evidence="2" id="KW-0560">Oxidoreductase</keyword>
<dbReference type="PRINTS" id="PR00080">
    <property type="entry name" value="SDRFAMILY"/>
</dbReference>
<protein>
    <submittedName>
        <fullName evidence="3">2,3-dihydroxy-2,3-dihydro-p-cumate dehydrogenase</fullName>
    </submittedName>
</protein>
<evidence type="ECO:0000313" key="3">
    <source>
        <dbReference type="EMBL" id="SHM22294.1"/>
    </source>
</evidence>
<dbReference type="EMBL" id="FRCF01000007">
    <property type="protein sequence ID" value="SHM22294.1"/>
    <property type="molecule type" value="Genomic_DNA"/>
</dbReference>
<dbReference type="Proteomes" id="UP000184206">
    <property type="component" value="Unassembled WGS sequence"/>
</dbReference>
<sequence>MPKLENELMSESLKGKVAVVTGSARGIGNSIALKLAQSGAEVVLSGTDEERTKKAAEEMQELTNSKISYYAGDLSDEENVEDMVERTIKASGKIDILVNNAGGGVILPFLKQTPDTLKTTIDRNLWTTIWSSYKVLPHMVEAGYGRIINVGADSVRNGLWDHAAYNAAKGGVHAMTTGLAREFADQDITVNTVAPPAVEGELLDKIKERDAGLTDKYIDIIPKGRAASMEEVADAVWYLSTDGARFITGQVISVNGGSNML</sequence>
<dbReference type="RefSeq" id="WP_084670071.1">
    <property type="nucleotide sequence ID" value="NZ_FRCF01000007.1"/>
</dbReference>
<keyword evidence="4" id="KW-1185">Reference proteome</keyword>
<dbReference type="Pfam" id="PF13561">
    <property type="entry name" value="adh_short_C2"/>
    <property type="match status" value="1"/>
</dbReference>
<evidence type="ECO:0000313" key="4">
    <source>
        <dbReference type="Proteomes" id="UP000184206"/>
    </source>
</evidence>
<dbReference type="GO" id="GO:0016491">
    <property type="term" value="F:oxidoreductase activity"/>
    <property type="evidence" value="ECO:0007669"/>
    <property type="project" value="UniProtKB-KW"/>
</dbReference>